<evidence type="ECO:0000313" key="4">
    <source>
        <dbReference type="Proteomes" id="UP001243330"/>
    </source>
</evidence>
<evidence type="ECO:0000259" key="2">
    <source>
        <dbReference type="PROSITE" id="PS50011"/>
    </source>
</evidence>
<reference evidence="3" key="1">
    <citation type="submission" date="2023-01" db="EMBL/GenBank/DDBJ databases">
        <title>Colletotrichum chrysophilum M932 genome sequence.</title>
        <authorList>
            <person name="Baroncelli R."/>
        </authorList>
    </citation>
    <scope>NUCLEOTIDE SEQUENCE</scope>
    <source>
        <strain evidence="3">M932</strain>
    </source>
</reference>
<dbReference type="InterPro" id="IPR011009">
    <property type="entry name" value="Kinase-like_dom_sf"/>
</dbReference>
<dbReference type="PROSITE" id="PS50011">
    <property type="entry name" value="PROTEIN_KINASE_DOM"/>
    <property type="match status" value="1"/>
</dbReference>
<dbReference type="PANTHER" id="PTHR33112">
    <property type="entry name" value="DOMAIN PROTEIN, PUTATIVE-RELATED"/>
    <property type="match status" value="1"/>
</dbReference>
<feature type="region of interest" description="Disordered" evidence="1">
    <location>
        <begin position="1"/>
        <end position="21"/>
    </location>
</feature>
<feature type="compositionally biased region" description="Low complexity" evidence="1">
    <location>
        <begin position="449"/>
        <end position="459"/>
    </location>
</feature>
<dbReference type="EMBL" id="JAQOWY010000086">
    <property type="protein sequence ID" value="KAK1851938.1"/>
    <property type="molecule type" value="Genomic_DNA"/>
</dbReference>
<dbReference type="GO" id="GO:0004672">
    <property type="term" value="F:protein kinase activity"/>
    <property type="evidence" value="ECO:0007669"/>
    <property type="project" value="InterPro"/>
</dbReference>
<feature type="domain" description="Protein kinase" evidence="2">
    <location>
        <begin position="156"/>
        <end position="526"/>
    </location>
</feature>
<dbReference type="GO" id="GO:0005524">
    <property type="term" value="F:ATP binding"/>
    <property type="evidence" value="ECO:0007669"/>
    <property type="project" value="InterPro"/>
</dbReference>
<evidence type="ECO:0000313" key="3">
    <source>
        <dbReference type="EMBL" id="KAK1851938.1"/>
    </source>
</evidence>
<sequence length="1034" mass="115665">MTTPVGNLEMSMSTPQKTQNVSLRKQIRKSYVDSNFPPGGGKSKYLPQDHIESLVTREAIAVELGLVSVASQKPTRTELYDAMALFRSSGLDDSKLPWSETSDFPDENVEESDDRWARSEMSEHFSPAQWKFLALVIRSGIFQYTIQPGEILPFTQVSGEKPKEGAFGKVYRVKIQQSHTDYSFDEIAVKEIQTSGGVPQAALEAAWLAEVGVLRKVKKLRNPHLIECLAALERGPDRYLLFPWADGGSLRDYWENTPRQMPTHSLVKEALVQLQGLGAALSGLHYFGLDDNSEEQPDDLPHVHTEDVAEEYNSDGAETSIRHGDLKPENLLWFTEHGQNVDGARYLKIADMGLAKRHVVRTQDRSRLTATTYGTILYEAPEAEPAFAPNVEDTAIRYRATSIDFERAMSNILREVEKSHDYLLMSSVAELSTASPPPPRGSRLQPQMAASTPSATQPAAGLGVQQLALPTRTARNNYTLPPLEDWRFPVDNDFAEDVAALLGQKSLAPTLSTPDKLCALRLTSGFQIGFPELPKPDSDLSSQIARQWLKDCDTHHSGCNFVGISRLPTRLLHLGSEEKPILRLLETADGISGDARYIALSHRWGDIQKHRPLRTELSNLEAFKQAIPQADVPQTFADAITVTRRLGIQYLWIDSLCIVQGDGGDFSTEAKRMEDVFSCAYCVIAASRASNQREGFLHKPRPQRRFITIHQEREPPFYVCETIDDFGRHVLDGALNSRGWVLQERALAQRTIFFTDSQTYFECGQGVRCETLAKMQNDMADFLGDPRFPDKAMKEKSRAVRIRYFQDLYRRYSQLEFSHIQDRPIAIAGLENRLLRAYTIEGGYGIFDDGPGKGLFHRSLLWQRNEEEGALKAIDFSLRPDSAAPTWSWMAYEGGIDYLDPPFQETEWERTDVEPPWSVAGGGSDGSHRTTHLKVIVRPFSVAGAPERKLGKIKFTYDNLPRKATSDGQSPLCVVIAKEKGNRSSQEKTHYVLVVAGTGGGIEQGRRCFSRLGVGFLPGKYIGLQEDGVRGIIR</sequence>
<dbReference type="Gene3D" id="1.10.510.10">
    <property type="entry name" value="Transferase(Phosphotransferase) domain 1"/>
    <property type="match status" value="1"/>
</dbReference>
<dbReference type="PANTHER" id="PTHR33112:SF10">
    <property type="entry name" value="TOL"/>
    <property type="match status" value="1"/>
</dbReference>
<proteinExistence type="predicted"/>
<dbReference type="SUPFAM" id="SSF56112">
    <property type="entry name" value="Protein kinase-like (PK-like)"/>
    <property type="match status" value="1"/>
</dbReference>
<organism evidence="3 4">
    <name type="scientific">Colletotrichum chrysophilum</name>
    <dbReference type="NCBI Taxonomy" id="1836956"/>
    <lineage>
        <taxon>Eukaryota</taxon>
        <taxon>Fungi</taxon>
        <taxon>Dikarya</taxon>
        <taxon>Ascomycota</taxon>
        <taxon>Pezizomycotina</taxon>
        <taxon>Sordariomycetes</taxon>
        <taxon>Hypocreomycetidae</taxon>
        <taxon>Glomerellales</taxon>
        <taxon>Glomerellaceae</taxon>
        <taxon>Colletotrichum</taxon>
        <taxon>Colletotrichum gloeosporioides species complex</taxon>
    </lineage>
</organism>
<keyword evidence="4" id="KW-1185">Reference proteome</keyword>
<evidence type="ECO:0000256" key="1">
    <source>
        <dbReference type="SAM" id="MobiDB-lite"/>
    </source>
</evidence>
<dbReference type="Pfam" id="PF07714">
    <property type="entry name" value="PK_Tyr_Ser-Thr"/>
    <property type="match status" value="1"/>
</dbReference>
<dbReference type="Proteomes" id="UP001243330">
    <property type="component" value="Unassembled WGS sequence"/>
</dbReference>
<comment type="caution">
    <text evidence="3">The sequence shown here is derived from an EMBL/GenBank/DDBJ whole genome shotgun (WGS) entry which is preliminary data.</text>
</comment>
<gene>
    <name evidence="3" type="ORF">CCHR01_05452</name>
</gene>
<dbReference type="InterPro" id="IPR000719">
    <property type="entry name" value="Prot_kinase_dom"/>
</dbReference>
<dbReference type="InterPro" id="IPR001245">
    <property type="entry name" value="Ser-Thr/Tyr_kinase_cat_dom"/>
</dbReference>
<dbReference type="AlphaFoldDB" id="A0AAD9AQ25"/>
<feature type="region of interest" description="Disordered" evidence="1">
    <location>
        <begin position="431"/>
        <end position="459"/>
    </location>
</feature>
<dbReference type="InterPro" id="IPR010730">
    <property type="entry name" value="HET"/>
</dbReference>
<dbReference type="Pfam" id="PF06985">
    <property type="entry name" value="HET"/>
    <property type="match status" value="1"/>
</dbReference>
<dbReference type="SMART" id="SM00220">
    <property type="entry name" value="S_TKc"/>
    <property type="match status" value="1"/>
</dbReference>
<accession>A0AAD9AQ25</accession>
<protein>
    <submittedName>
        <fullName evidence="3">Tol-like protein</fullName>
    </submittedName>
</protein>
<name>A0AAD9AQ25_9PEZI</name>